<dbReference type="Proteomes" id="UP000689967">
    <property type="component" value="Unassembled WGS sequence"/>
</dbReference>
<comment type="caution">
    <text evidence="2">The sequence shown here is derived from an EMBL/GenBank/DDBJ whole genome shotgun (WGS) entry which is preliminary data.</text>
</comment>
<keyword evidence="1" id="KW-0472">Membrane</keyword>
<gene>
    <name evidence="2" type="ORF">JJQ90_21865</name>
</gene>
<dbReference type="Pfam" id="PF11902">
    <property type="entry name" value="DUF3422"/>
    <property type="match status" value="1"/>
</dbReference>
<evidence type="ECO:0000313" key="2">
    <source>
        <dbReference type="EMBL" id="MBU8546383.1"/>
    </source>
</evidence>
<keyword evidence="3" id="KW-1185">Reference proteome</keyword>
<keyword evidence="1" id="KW-1133">Transmembrane helix</keyword>
<name>A0ABS6HFB1_9PROT</name>
<keyword evidence="1" id="KW-0812">Transmembrane</keyword>
<protein>
    <submittedName>
        <fullName evidence="2">DUF3422 domain-containing protein</fullName>
    </submittedName>
</protein>
<dbReference type="EMBL" id="JAERQM010000007">
    <property type="protein sequence ID" value="MBU8546383.1"/>
    <property type="molecule type" value="Genomic_DNA"/>
</dbReference>
<evidence type="ECO:0000313" key="3">
    <source>
        <dbReference type="Proteomes" id="UP000689967"/>
    </source>
</evidence>
<dbReference type="InterPro" id="IPR021830">
    <property type="entry name" value="DUF3422"/>
</dbReference>
<organism evidence="2 3">
    <name type="scientific">Falsiroseomonas oleicola</name>
    <dbReference type="NCBI Taxonomy" id="2801474"/>
    <lineage>
        <taxon>Bacteria</taxon>
        <taxon>Pseudomonadati</taxon>
        <taxon>Pseudomonadota</taxon>
        <taxon>Alphaproteobacteria</taxon>
        <taxon>Acetobacterales</taxon>
        <taxon>Roseomonadaceae</taxon>
        <taxon>Falsiroseomonas</taxon>
    </lineage>
</organism>
<reference evidence="2 3" key="1">
    <citation type="submission" date="2021-01" db="EMBL/GenBank/DDBJ databases">
        <title>Roseomonas sp. nov, a bacterium isolated from an oil production mixture in Yumen Oilfield.</title>
        <authorList>
            <person name="Wu D."/>
        </authorList>
    </citation>
    <scope>NUCLEOTIDE SEQUENCE [LARGE SCALE GENOMIC DNA]</scope>
    <source>
        <strain evidence="2 3">ROY-5-3</strain>
    </source>
</reference>
<evidence type="ECO:0000256" key="1">
    <source>
        <dbReference type="SAM" id="Phobius"/>
    </source>
</evidence>
<feature type="transmembrane region" description="Helical" evidence="1">
    <location>
        <begin position="405"/>
        <end position="422"/>
    </location>
</feature>
<proteinExistence type="predicted"/>
<accession>A0ABS6HFB1</accession>
<sequence>MIQHLPPHPQRDLLTGELHARPALPLATPVAISRLAMVGAPGGDRGAAIAHLALLCRRYGVTPPAVGADFVLADFGAFRLRYERHTEFDGWTFLRPVFERPVFEAEAEDPFATTAIAAVPTDWLAALPGHTLVAAHIAVLRGDAAPEAPPPGCFTEDNLAGAALAGGAATAWTDFRAGPDGFSRILLQDHGLTPALAGRLAQALWEIETYRLLALLALPPARAASAELGRASERLAAQTARLSGLHELQAEREALEELSELATGIEQLAAATADRFSASLAYHALVGQRLQGLREERLAGLPTLAEYLERRLDPALATVAATGTRIASLSVRCGRAVDLLRARVAVAQEAQTQKLLAAMAETGHAQLRLQETVEGLSVAGISYYVLSLAAYALKPLPWPIGSVQVELALAVLVPVVAALVWLRMRRRRRGGAAPFSAKSSAARDR</sequence>
<dbReference type="RefSeq" id="WP_216878395.1">
    <property type="nucleotide sequence ID" value="NZ_JAERQM010000007.1"/>
</dbReference>